<dbReference type="AlphaFoldDB" id="A0A412GDW8"/>
<protein>
    <submittedName>
        <fullName evidence="1">Uncharacterized protein</fullName>
    </submittedName>
</protein>
<evidence type="ECO:0000313" key="2">
    <source>
        <dbReference type="Proteomes" id="UP000285864"/>
    </source>
</evidence>
<gene>
    <name evidence="1" type="ORF">DWY20_11920</name>
</gene>
<dbReference type="Proteomes" id="UP000285864">
    <property type="component" value="Unassembled WGS sequence"/>
</dbReference>
<dbReference type="EMBL" id="QRUU01000059">
    <property type="protein sequence ID" value="RGR93021.1"/>
    <property type="molecule type" value="Genomic_DNA"/>
</dbReference>
<evidence type="ECO:0000313" key="1">
    <source>
        <dbReference type="EMBL" id="RGR93021.1"/>
    </source>
</evidence>
<reference evidence="1 2" key="1">
    <citation type="submission" date="2018-08" db="EMBL/GenBank/DDBJ databases">
        <title>A genome reference for cultivated species of the human gut microbiota.</title>
        <authorList>
            <person name="Zou Y."/>
            <person name="Xue W."/>
            <person name="Luo G."/>
        </authorList>
    </citation>
    <scope>NUCLEOTIDE SEQUENCE [LARGE SCALE GENOMIC DNA]</scope>
    <source>
        <strain evidence="1 2">AF24-2</strain>
    </source>
</reference>
<organism evidence="1 2">
    <name type="scientific">Phocaeicola coprocola</name>
    <dbReference type="NCBI Taxonomy" id="310298"/>
    <lineage>
        <taxon>Bacteria</taxon>
        <taxon>Pseudomonadati</taxon>
        <taxon>Bacteroidota</taxon>
        <taxon>Bacteroidia</taxon>
        <taxon>Bacteroidales</taxon>
        <taxon>Bacteroidaceae</taxon>
        <taxon>Phocaeicola</taxon>
    </lineage>
</organism>
<name>A0A412GDW8_9BACT</name>
<proteinExistence type="predicted"/>
<sequence length="139" mass="16098">MHPFSDRYMMGKQVRKATIFFFAFLIMVIIGNVVCVPAQHTDNTASVSCTTTYSEIQEPQSPMEKTIQHLFSQNHTDLPNKAIIIQNINTYDFKSVLRNVICLAVYYNITVYRSFACFNHPPINKTISYYIYTLEKILI</sequence>
<keyword evidence="2" id="KW-1185">Reference proteome</keyword>
<comment type="caution">
    <text evidence="1">The sequence shown here is derived from an EMBL/GenBank/DDBJ whole genome shotgun (WGS) entry which is preliminary data.</text>
</comment>
<accession>A0A412GDW8</accession>